<dbReference type="UniPathway" id="UPA00242"/>
<feature type="binding site" evidence="8">
    <location>
        <begin position="173"/>
        <end position="175"/>
    </location>
    <ligand>
        <name>beta-D-galactose</name>
        <dbReference type="ChEBI" id="CHEBI:27667"/>
    </ligand>
</feature>
<feature type="active site" description="Proton donor" evidence="6">
    <location>
        <position position="173"/>
    </location>
</feature>
<dbReference type="EMBL" id="AZFX01000080">
    <property type="protein sequence ID" value="KRM08612.1"/>
    <property type="molecule type" value="Genomic_DNA"/>
</dbReference>
<dbReference type="PIRSF" id="PIRSF005096">
    <property type="entry name" value="GALM"/>
    <property type="match status" value="1"/>
</dbReference>
<comment type="similarity">
    <text evidence="2 5">Belongs to the aldose epimerase family.</text>
</comment>
<keyword evidence="10" id="KW-1185">Reference proteome</keyword>
<evidence type="ECO:0000256" key="1">
    <source>
        <dbReference type="ARBA" id="ARBA00005028"/>
    </source>
</evidence>
<accession>A0A0R1VYK0</accession>
<name>A0A0R1VYK0_9LACO</name>
<evidence type="ECO:0000313" key="9">
    <source>
        <dbReference type="EMBL" id="KRM08612.1"/>
    </source>
</evidence>
<dbReference type="InterPro" id="IPR008183">
    <property type="entry name" value="Aldose_1/G6P_1-epimerase"/>
</dbReference>
<dbReference type="InterPro" id="IPR011013">
    <property type="entry name" value="Gal_mutarotase_sf_dom"/>
</dbReference>
<dbReference type="PANTHER" id="PTHR10091:SF0">
    <property type="entry name" value="GALACTOSE MUTAROTASE"/>
    <property type="match status" value="1"/>
</dbReference>
<dbReference type="GO" id="GO:0006006">
    <property type="term" value="P:glucose metabolic process"/>
    <property type="evidence" value="ECO:0007669"/>
    <property type="project" value="TreeGrafter"/>
</dbReference>
<dbReference type="GO" id="GO:0050558">
    <property type="term" value="F:maltose epimerase activity"/>
    <property type="evidence" value="ECO:0007669"/>
    <property type="project" value="UniProtKB-EC"/>
</dbReference>
<dbReference type="EC" id="5.1.3.21" evidence="5"/>
<dbReference type="InterPro" id="IPR014718">
    <property type="entry name" value="GH-type_carb-bd"/>
</dbReference>
<dbReference type="GO" id="GO:0004034">
    <property type="term" value="F:aldose 1-epimerase activity"/>
    <property type="evidence" value="ECO:0007669"/>
    <property type="project" value="TreeGrafter"/>
</dbReference>
<organism evidence="9 10">
    <name type="scientific">Lapidilactobacillus concavus DSM 17758</name>
    <dbReference type="NCBI Taxonomy" id="1423735"/>
    <lineage>
        <taxon>Bacteria</taxon>
        <taxon>Bacillati</taxon>
        <taxon>Bacillota</taxon>
        <taxon>Bacilli</taxon>
        <taxon>Lactobacillales</taxon>
        <taxon>Lactobacillaceae</taxon>
        <taxon>Lapidilactobacillus</taxon>
    </lineage>
</organism>
<comment type="caution">
    <text evidence="9">The sequence shown here is derived from an EMBL/GenBank/DDBJ whole genome shotgun (WGS) entry which is preliminary data.</text>
</comment>
<evidence type="ECO:0000256" key="5">
    <source>
        <dbReference type="PIRNR" id="PIRNR005096"/>
    </source>
</evidence>
<dbReference type="AlphaFoldDB" id="A0A0R1VYK0"/>
<dbReference type="Pfam" id="PF01263">
    <property type="entry name" value="Aldose_epim"/>
    <property type="match status" value="1"/>
</dbReference>
<dbReference type="SUPFAM" id="SSF74650">
    <property type="entry name" value="Galactose mutarotase-like"/>
    <property type="match status" value="1"/>
</dbReference>
<keyword evidence="3 5" id="KW-0413">Isomerase</keyword>
<gene>
    <name evidence="9" type="ORF">FC15_GL000347</name>
</gene>
<sequence length="339" mass="38476">MSKKEVFSEFNGETIYKLSLTNQNNMSISCLSYGANWYELLVPTKNGKQNLLLNFPTIEDYVRTNEYLNMSIGRTASRIGKGEFVLDQQTYHVDHNEGGNTLHGGPHGFNRLNWESRIQGNQIIFDRRITPADDSFPGTLDVTITYTLTNDNQVLIDYKAKSDALTVFNPTSHAYWNLNADDRNVNNLNLYVRSAEHLELDHEKIPTGKTVKNSGTPYDFRHLKPIGQAIEGLQDIPEKGIDDVYILDDHDDSLPDAILENPEQKISVEFYTERNAIVLFTSNAFGEDQPFINKTGQPQVGVALEAQTAPNAIFDSRFGDFTIDKGQPRHYQTKYRVIF</sequence>
<reference evidence="9 10" key="1">
    <citation type="journal article" date="2015" name="Genome Announc.">
        <title>Expanding the biotechnology potential of lactobacilli through comparative genomics of 213 strains and associated genera.</title>
        <authorList>
            <person name="Sun Z."/>
            <person name="Harris H.M."/>
            <person name="McCann A."/>
            <person name="Guo C."/>
            <person name="Argimon S."/>
            <person name="Zhang W."/>
            <person name="Yang X."/>
            <person name="Jeffery I.B."/>
            <person name="Cooney J.C."/>
            <person name="Kagawa T.F."/>
            <person name="Liu W."/>
            <person name="Song Y."/>
            <person name="Salvetti E."/>
            <person name="Wrobel A."/>
            <person name="Rasinkangas P."/>
            <person name="Parkhill J."/>
            <person name="Rea M.C."/>
            <person name="O'Sullivan O."/>
            <person name="Ritari J."/>
            <person name="Douillard F.P."/>
            <person name="Paul Ross R."/>
            <person name="Yang R."/>
            <person name="Briner A.E."/>
            <person name="Felis G.E."/>
            <person name="de Vos W.M."/>
            <person name="Barrangou R."/>
            <person name="Klaenhammer T.R."/>
            <person name="Caufield P.W."/>
            <person name="Cui Y."/>
            <person name="Zhang H."/>
            <person name="O'Toole P.W."/>
        </authorList>
    </citation>
    <scope>NUCLEOTIDE SEQUENCE [LARGE SCALE GENOMIC DNA]</scope>
    <source>
        <strain evidence="9 10">DSM 17758</strain>
    </source>
</reference>
<comment type="function">
    <text evidence="5">Catalyzes the interconversion of alpha and beta anomers of maltose.</text>
</comment>
<evidence type="ECO:0000256" key="4">
    <source>
        <dbReference type="ARBA" id="ARBA00023277"/>
    </source>
</evidence>
<feature type="binding site" evidence="7">
    <location>
        <position position="242"/>
    </location>
    <ligand>
        <name>beta-D-galactose</name>
        <dbReference type="ChEBI" id="CHEBI:27667"/>
    </ligand>
</feature>
<dbReference type="PATRIC" id="fig|1423735.3.peg.356"/>
<evidence type="ECO:0000256" key="3">
    <source>
        <dbReference type="ARBA" id="ARBA00023235"/>
    </source>
</evidence>
<dbReference type="STRING" id="1423735.FC15_GL000347"/>
<dbReference type="Gene3D" id="2.70.98.10">
    <property type="match status" value="1"/>
</dbReference>
<evidence type="ECO:0000256" key="7">
    <source>
        <dbReference type="PIRSR" id="PIRSR005096-2"/>
    </source>
</evidence>
<evidence type="ECO:0000256" key="2">
    <source>
        <dbReference type="ARBA" id="ARBA00006206"/>
    </source>
</evidence>
<dbReference type="RefSeq" id="WP_057825236.1">
    <property type="nucleotide sequence ID" value="NZ_AZFX01000080.1"/>
</dbReference>
<keyword evidence="4 5" id="KW-0119">Carbohydrate metabolism</keyword>
<evidence type="ECO:0000256" key="6">
    <source>
        <dbReference type="PIRSR" id="PIRSR005096-1"/>
    </source>
</evidence>
<dbReference type="OrthoDB" id="9779408at2"/>
<dbReference type="InterPro" id="IPR015443">
    <property type="entry name" value="Aldose_1-epimerase"/>
</dbReference>
<proteinExistence type="inferred from homology"/>
<evidence type="ECO:0000313" key="10">
    <source>
        <dbReference type="Proteomes" id="UP000051315"/>
    </source>
</evidence>
<dbReference type="InterPro" id="IPR047215">
    <property type="entry name" value="Galactose_mutarotase-like"/>
</dbReference>
<feature type="active site" description="Proton acceptor" evidence="6">
    <location>
        <position position="305"/>
    </location>
</feature>
<dbReference type="Proteomes" id="UP000051315">
    <property type="component" value="Unassembled WGS sequence"/>
</dbReference>
<dbReference type="CDD" id="cd09019">
    <property type="entry name" value="galactose_mutarotase_like"/>
    <property type="match status" value="1"/>
</dbReference>
<dbReference type="PANTHER" id="PTHR10091">
    <property type="entry name" value="ALDOSE-1-EPIMERASE"/>
    <property type="match status" value="1"/>
</dbReference>
<protein>
    <recommendedName>
        <fullName evidence="5">Maltose epimerase</fullName>
        <ecNumber evidence="5">5.1.3.21</ecNumber>
    </recommendedName>
</protein>
<dbReference type="GO" id="GO:0033499">
    <property type="term" value="P:galactose catabolic process via UDP-galactose, Leloir pathway"/>
    <property type="evidence" value="ECO:0007669"/>
    <property type="project" value="TreeGrafter"/>
</dbReference>
<evidence type="ECO:0000256" key="8">
    <source>
        <dbReference type="PIRSR" id="PIRSR005096-3"/>
    </source>
</evidence>
<dbReference type="GO" id="GO:0005737">
    <property type="term" value="C:cytoplasm"/>
    <property type="evidence" value="ECO:0007669"/>
    <property type="project" value="TreeGrafter"/>
</dbReference>
<dbReference type="GO" id="GO:0030246">
    <property type="term" value="F:carbohydrate binding"/>
    <property type="evidence" value="ECO:0007669"/>
    <property type="project" value="InterPro"/>
</dbReference>
<dbReference type="PROSITE" id="PS51257">
    <property type="entry name" value="PROKAR_LIPOPROTEIN"/>
    <property type="match status" value="1"/>
</dbReference>
<comment type="pathway">
    <text evidence="1 5">Carbohydrate metabolism; hexose metabolism.</text>
</comment>
<comment type="catalytic activity">
    <reaction evidence="5">
        <text>alpha-maltose = beta-maltose</text>
        <dbReference type="Rhea" id="RHEA:21228"/>
        <dbReference type="ChEBI" id="CHEBI:18147"/>
        <dbReference type="ChEBI" id="CHEBI:18167"/>
        <dbReference type="EC" id="5.1.3.21"/>
    </reaction>
</comment>